<proteinExistence type="predicted"/>
<dbReference type="EMBL" id="CATQJL010000305">
    <property type="protein sequence ID" value="CAJ0603436.1"/>
    <property type="molecule type" value="Genomic_DNA"/>
</dbReference>
<evidence type="ECO:0000313" key="2">
    <source>
        <dbReference type="Proteomes" id="UP001176961"/>
    </source>
</evidence>
<dbReference type="Proteomes" id="UP001176961">
    <property type="component" value="Unassembled WGS sequence"/>
</dbReference>
<protein>
    <submittedName>
        <fullName evidence="1">Uncharacterized protein</fullName>
    </submittedName>
</protein>
<evidence type="ECO:0000313" key="1">
    <source>
        <dbReference type="EMBL" id="CAJ0603436.1"/>
    </source>
</evidence>
<name>A0AA36H3H3_CYLNA</name>
<comment type="caution">
    <text evidence="1">The sequence shown here is derived from an EMBL/GenBank/DDBJ whole genome shotgun (WGS) entry which is preliminary data.</text>
</comment>
<dbReference type="AlphaFoldDB" id="A0AA36H3H3"/>
<accession>A0AA36H3H3</accession>
<organism evidence="1 2">
    <name type="scientific">Cylicocyclus nassatus</name>
    <name type="common">Nematode worm</name>
    <dbReference type="NCBI Taxonomy" id="53992"/>
    <lineage>
        <taxon>Eukaryota</taxon>
        <taxon>Metazoa</taxon>
        <taxon>Ecdysozoa</taxon>
        <taxon>Nematoda</taxon>
        <taxon>Chromadorea</taxon>
        <taxon>Rhabditida</taxon>
        <taxon>Rhabditina</taxon>
        <taxon>Rhabditomorpha</taxon>
        <taxon>Strongyloidea</taxon>
        <taxon>Strongylidae</taxon>
        <taxon>Cylicocyclus</taxon>
    </lineage>
</organism>
<gene>
    <name evidence="1" type="ORF">CYNAS_LOCUS15419</name>
</gene>
<reference evidence="1" key="1">
    <citation type="submission" date="2023-07" db="EMBL/GenBank/DDBJ databases">
        <authorList>
            <consortium name="CYATHOMIX"/>
        </authorList>
    </citation>
    <scope>NUCLEOTIDE SEQUENCE</scope>
    <source>
        <strain evidence="1">N/A</strain>
    </source>
</reference>
<sequence>MSQYSDSSGFLCGLCQQMPSLADINESSEINESTNALNTRYSIHKRKVPLPPVTTNYTPQNARESYYGPKTSFKNRDAPLETTVTQLLQVRIFVLEKFDRKIVRSKVTCEVPSHFKLGYILEAVEDKIQDLDGVQIYYTTGSTRKRNHLIPITITPNDGRAFDSIRNNRGVVNFVIAAKGVRVLGDKMNRRIA</sequence>
<keyword evidence="2" id="KW-1185">Reference proteome</keyword>